<dbReference type="InterPro" id="IPR050054">
    <property type="entry name" value="UPRTase/APRTase"/>
</dbReference>
<dbReference type="Proteomes" id="UP000480929">
    <property type="component" value="Unassembled WGS sequence"/>
</dbReference>
<comment type="caution">
    <text evidence="14">The sequence shown here is derived from an EMBL/GenBank/DDBJ whole genome shotgun (WGS) entry which is preliminary data.</text>
</comment>
<dbReference type="RefSeq" id="WP_020223042.1">
    <property type="nucleotide sequence ID" value="NZ_CABKSC010000001.1"/>
</dbReference>
<dbReference type="GO" id="GO:0006166">
    <property type="term" value="P:purine ribonucleoside salvage"/>
    <property type="evidence" value="ECO:0007669"/>
    <property type="project" value="UniProtKB-UniRule"/>
</dbReference>
<dbReference type="NCBIfam" id="NF002633">
    <property type="entry name" value="PRK02304.1-2"/>
    <property type="match status" value="1"/>
</dbReference>
<evidence type="ECO:0000256" key="3">
    <source>
        <dbReference type="ARBA" id="ARBA00004496"/>
    </source>
</evidence>
<evidence type="ECO:0000256" key="11">
    <source>
        <dbReference type="ARBA" id="ARBA00022726"/>
    </source>
</evidence>
<feature type="domain" description="Phosphoribosyltransferase" evidence="13">
    <location>
        <begin position="37"/>
        <end position="164"/>
    </location>
</feature>
<gene>
    <name evidence="12" type="primary">apt</name>
    <name evidence="15" type="ORF">GKD88_13275</name>
    <name evidence="14" type="ORF">GKE08_13605</name>
</gene>
<keyword evidence="10 12" id="KW-0808">Transferase</keyword>
<evidence type="ECO:0000256" key="6">
    <source>
        <dbReference type="ARBA" id="ARBA00011738"/>
    </source>
</evidence>
<dbReference type="GO" id="GO:0016208">
    <property type="term" value="F:AMP binding"/>
    <property type="evidence" value="ECO:0007669"/>
    <property type="project" value="TreeGrafter"/>
</dbReference>
<dbReference type="NCBIfam" id="NF002636">
    <property type="entry name" value="PRK02304.1-5"/>
    <property type="match status" value="1"/>
</dbReference>
<dbReference type="FunFam" id="3.40.50.2020:FF:000004">
    <property type="entry name" value="Adenine phosphoribosyltransferase"/>
    <property type="match status" value="1"/>
</dbReference>
<keyword evidence="9 12" id="KW-0328">Glycosyltransferase</keyword>
<evidence type="ECO:0000256" key="9">
    <source>
        <dbReference type="ARBA" id="ARBA00022676"/>
    </source>
</evidence>
<dbReference type="GO" id="GO:0002055">
    <property type="term" value="F:adenine binding"/>
    <property type="evidence" value="ECO:0007669"/>
    <property type="project" value="TreeGrafter"/>
</dbReference>
<dbReference type="Pfam" id="PF00156">
    <property type="entry name" value="Pribosyltran"/>
    <property type="match status" value="1"/>
</dbReference>
<dbReference type="GO" id="GO:0003999">
    <property type="term" value="F:adenine phosphoribosyltransferase activity"/>
    <property type="evidence" value="ECO:0007669"/>
    <property type="project" value="UniProtKB-UniRule"/>
</dbReference>
<comment type="pathway">
    <text evidence="4 12">Purine metabolism; AMP biosynthesis via salvage pathway; AMP from adenine: step 1/1.</text>
</comment>
<evidence type="ECO:0000256" key="5">
    <source>
        <dbReference type="ARBA" id="ARBA00008391"/>
    </source>
</evidence>
<evidence type="ECO:0000256" key="8">
    <source>
        <dbReference type="ARBA" id="ARBA00022490"/>
    </source>
</evidence>
<comment type="function">
    <text evidence="2 12">Catalyzes a salvage reaction resulting in the formation of AMP, that is energically less costly than de novo synthesis.</text>
</comment>
<evidence type="ECO:0000256" key="2">
    <source>
        <dbReference type="ARBA" id="ARBA00003968"/>
    </source>
</evidence>
<evidence type="ECO:0000313" key="17">
    <source>
        <dbReference type="Proteomes" id="UP000480929"/>
    </source>
</evidence>
<dbReference type="InterPro" id="IPR029057">
    <property type="entry name" value="PRTase-like"/>
</dbReference>
<dbReference type="EMBL" id="WKPI01000026">
    <property type="protein sequence ID" value="MSC34092.1"/>
    <property type="molecule type" value="Genomic_DNA"/>
</dbReference>
<proteinExistence type="inferred from homology"/>
<dbReference type="EMBL" id="WKPJ01000024">
    <property type="protein sequence ID" value="MSA90362.1"/>
    <property type="molecule type" value="Genomic_DNA"/>
</dbReference>
<dbReference type="GO" id="GO:0006168">
    <property type="term" value="P:adenine salvage"/>
    <property type="evidence" value="ECO:0007669"/>
    <property type="project" value="InterPro"/>
</dbReference>
<evidence type="ECO:0000256" key="7">
    <source>
        <dbReference type="ARBA" id="ARBA00011893"/>
    </source>
</evidence>
<protein>
    <recommendedName>
        <fullName evidence="7 12">Adenine phosphoribosyltransferase</fullName>
        <shortName evidence="12">APRT</shortName>
        <ecNumber evidence="7 12">2.4.2.7</ecNumber>
    </recommendedName>
</protein>
<dbReference type="EC" id="2.4.2.7" evidence="7 12"/>
<comment type="similarity">
    <text evidence="5 12">Belongs to the purine/pyrimidine phosphoribosyltransferase family.</text>
</comment>
<comment type="subcellular location">
    <subcellularLocation>
        <location evidence="3 12">Cytoplasm</location>
    </subcellularLocation>
</comment>
<keyword evidence="11 12" id="KW-0660">Purine salvage</keyword>
<dbReference type="NCBIfam" id="TIGR01090">
    <property type="entry name" value="apt"/>
    <property type="match status" value="1"/>
</dbReference>
<evidence type="ECO:0000256" key="1">
    <source>
        <dbReference type="ARBA" id="ARBA00000868"/>
    </source>
</evidence>
<dbReference type="InterPro" id="IPR005764">
    <property type="entry name" value="Ade_phspho_trans"/>
</dbReference>
<accession>A0A6N7S9N5</accession>
<dbReference type="HAMAP" id="MF_00004">
    <property type="entry name" value="Aden_phosphoribosyltr"/>
    <property type="match status" value="1"/>
</dbReference>
<dbReference type="GeneID" id="42454938"/>
<evidence type="ECO:0000313" key="14">
    <source>
        <dbReference type="EMBL" id="MSA90362.1"/>
    </source>
</evidence>
<evidence type="ECO:0000256" key="4">
    <source>
        <dbReference type="ARBA" id="ARBA00004659"/>
    </source>
</evidence>
<dbReference type="OrthoDB" id="9803963at2"/>
<keyword evidence="17" id="KW-1185">Reference proteome</keyword>
<reference evidence="16 17" key="1">
    <citation type="journal article" date="2019" name="Nat. Med.">
        <title>A library of human gut bacterial isolates paired with longitudinal multiomics data enables mechanistic microbiome research.</title>
        <authorList>
            <person name="Poyet M."/>
            <person name="Groussin M."/>
            <person name="Gibbons S.M."/>
            <person name="Avila-Pacheco J."/>
            <person name="Jiang X."/>
            <person name="Kearney S.M."/>
            <person name="Perrotta A.R."/>
            <person name="Berdy B."/>
            <person name="Zhao S."/>
            <person name="Lieberman T.D."/>
            <person name="Swanson P.K."/>
            <person name="Smith M."/>
            <person name="Roesemann S."/>
            <person name="Alexander J.E."/>
            <person name="Rich S.A."/>
            <person name="Livny J."/>
            <person name="Vlamakis H."/>
            <person name="Clish C."/>
            <person name="Bullock K."/>
            <person name="Deik A."/>
            <person name="Scott J."/>
            <person name="Pierce K.A."/>
            <person name="Xavier R.J."/>
            <person name="Alm E.J."/>
        </authorList>
    </citation>
    <scope>NUCLEOTIDE SEQUENCE [LARGE SCALE GENOMIC DNA]</scope>
    <source>
        <strain evidence="14 16">BIOML-A4</strain>
        <strain evidence="15 17">BIOML-A5</strain>
    </source>
</reference>
<dbReference type="AlphaFoldDB" id="A0A6N7S9N5"/>
<dbReference type="Proteomes" id="UP000433575">
    <property type="component" value="Unassembled WGS sequence"/>
</dbReference>
<keyword evidence="8 12" id="KW-0963">Cytoplasm</keyword>
<dbReference type="PANTHER" id="PTHR32315:SF3">
    <property type="entry name" value="ADENINE PHOSPHORIBOSYLTRANSFERASE"/>
    <property type="match status" value="1"/>
</dbReference>
<comment type="subunit">
    <text evidence="6 12">Homodimer.</text>
</comment>
<dbReference type="PANTHER" id="PTHR32315">
    <property type="entry name" value="ADENINE PHOSPHORIBOSYLTRANSFERASE"/>
    <property type="match status" value="1"/>
</dbReference>
<evidence type="ECO:0000313" key="15">
    <source>
        <dbReference type="EMBL" id="MSC34092.1"/>
    </source>
</evidence>
<dbReference type="InterPro" id="IPR000836">
    <property type="entry name" value="PRTase_dom"/>
</dbReference>
<dbReference type="UniPathway" id="UPA00588">
    <property type="reaction ID" value="UER00646"/>
</dbReference>
<comment type="catalytic activity">
    <reaction evidence="1 12">
        <text>AMP + diphosphate = 5-phospho-alpha-D-ribose 1-diphosphate + adenine</text>
        <dbReference type="Rhea" id="RHEA:16609"/>
        <dbReference type="ChEBI" id="CHEBI:16708"/>
        <dbReference type="ChEBI" id="CHEBI:33019"/>
        <dbReference type="ChEBI" id="CHEBI:58017"/>
        <dbReference type="ChEBI" id="CHEBI:456215"/>
        <dbReference type="EC" id="2.4.2.7"/>
    </reaction>
</comment>
<evidence type="ECO:0000256" key="10">
    <source>
        <dbReference type="ARBA" id="ARBA00022679"/>
    </source>
</evidence>
<evidence type="ECO:0000259" key="13">
    <source>
        <dbReference type="Pfam" id="PF00156"/>
    </source>
</evidence>
<dbReference type="Gene3D" id="3.40.50.2020">
    <property type="match status" value="1"/>
</dbReference>
<evidence type="ECO:0000313" key="16">
    <source>
        <dbReference type="Proteomes" id="UP000433575"/>
    </source>
</evidence>
<organism evidence="14 16">
    <name type="scientific">Holdemania massiliensis</name>
    <dbReference type="NCBI Taxonomy" id="1468449"/>
    <lineage>
        <taxon>Bacteria</taxon>
        <taxon>Bacillati</taxon>
        <taxon>Bacillota</taxon>
        <taxon>Erysipelotrichia</taxon>
        <taxon>Erysipelotrichales</taxon>
        <taxon>Erysipelotrichaceae</taxon>
        <taxon>Holdemania</taxon>
    </lineage>
</organism>
<evidence type="ECO:0000256" key="12">
    <source>
        <dbReference type="HAMAP-Rule" id="MF_00004"/>
    </source>
</evidence>
<dbReference type="GO" id="GO:0044209">
    <property type="term" value="P:AMP salvage"/>
    <property type="evidence" value="ECO:0007669"/>
    <property type="project" value="UniProtKB-UniRule"/>
</dbReference>
<dbReference type="CDD" id="cd06223">
    <property type="entry name" value="PRTases_typeI"/>
    <property type="match status" value="1"/>
</dbReference>
<dbReference type="SUPFAM" id="SSF53271">
    <property type="entry name" value="PRTase-like"/>
    <property type="match status" value="1"/>
</dbReference>
<dbReference type="NCBIfam" id="NF002634">
    <property type="entry name" value="PRK02304.1-3"/>
    <property type="match status" value="1"/>
</dbReference>
<dbReference type="GO" id="GO:0005737">
    <property type="term" value="C:cytoplasm"/>
    <property type="evidence" value="ECO:0007669"/>
    <property type="project" value="UniProtKB-SubCell"/>
</dbReference>
<name>A0A6N7S9N5_9FIRM</name>
<sequence>MDFKKYIASIPDFPQPGVLFRDITPLMRDGEAFHQATAEIQKFAEQVGAEVIAGPESRGFIFGCPVAANLHIGFVPVRKPGKLPRETISYRYDLEYGSNELHMHKDAVTPGQKVLIVDDLLATGGTVQATIKMIEELGGVVVGCAFLIELEGLKGREALDGYEVFTLMSYE</sequence>